<dbReference type="Proteomes" id="UP000824469">
    <property type="component" value="Unassembled WGS sequence"/>
</dbReference>
<dbReference type="GO" id="GO:0016705">
    <property type="term" value="F:oxidoreductase activity, acting on paired donors, with incorporation or reduction of molecular oxygen"/>
    <property type="evidence" value="ECO:0007669"/>
    <property type="project" value="InterPro"/>
</dbReference>
<dbReference type="PANTHER" id="PTHR47950">
    <property type="entry name" value="CYTOCHROME P450, FAMILY 76, SUBFAMILY C, POLYPEPTIDE 5-RELATED"/>
    <property type="match status" value="1"/>
</dbReference>
<dbReference type="GO" id="GO:0005506">
    <property type="term" value="F:iron ion binding"/>
    <property type="evidence" value="ECO:0007669"/>
    <property type="project" value="InterPro"/>
</dbReference>
<evidence type="ECO:0000256" key="2">
    <source>
        <dbReference type="ARBA" id="ARBA00010617"/>
    </source>
</evidence>
<dbReference type="InterPro" id="IPR001128">
    <property type="entry name" value="Cyt_P450"/>
</dbReference>
<feature type="non-terminal residue" evidence="4">
    <location>
        <position position="1"/>
    </location>
</feature>
<dbReference type="EMBL" id="JAHRHJ020000003">
    <property type="protein sequence ID" value="KAH9323227.1"/>
    <property type="molecule type" value="Genomic_DNA"/>
</dbReference>
<reference evidence="4 5" key="1">
    <citation type="journal article" date="2021" name="Nat. Plants">
        <title>The Taxus genome provides insights into paclitaxel biosynthesis.</title>
        <authorList>
            <person name="Xiong X."/>
            <person name="Gou J."/>
            <person name="Liao Q."/>
            <person name="Li Y."/>
            <person name="Zhou Q."/>
            <person name="Bi G."/>
            <person name="Li C."/>
            <person name="Du R."/>
            <person name="Wang X."/>
            <person name="Sun T."/>
            <person name="Guo L."/>
            <person name="Liang H."/>
            <person name="Lu P."/>
            <person name="Wu Y."/>
            <person name="Zhang Z."/>
            <person name="Ro D.K."/>
            <person name="Shang Y."/>
            <person name="Huang S."/>
            <person name="Yan J."/>
        </authorList>
    </citation>
    <scope>NUCLEOTIDE SEQUENCE [LARGE SCALE GENOMIC DNA]</scope>
    <source>
        <strain evidence="4">Ta-2019</strain>
    </source>
</reference>
<evidence type="ECO:0000313" key="4">
    <source>
        <dbReference type="EMBL" id="KAH9323227.1"/>
    </source>
</evidence>
<dbReference type="SUPFAM" id="SSF48264">
    <property type="entry name" value="Cytochrome P450"/>
    <property type="match status" value="1"/>
</dbReference>
<comment type="caution">
    <text evidence="4">The sequence shown here is derived from an EMBL/GenBank/DDBJ whole genome shotgun (WGS) entry which is preliminary data.</text>
</comment>
<evidence type="ECO:0000256" key="3">
    <source>
        <dbReference type="ARBA" id="ARBA00023059"/>
    </source>
</evidence>
<protein>
    <recommendedName>
        <fullName evidence="6">Cytochrome P450</fullName>
    </recommendedName>
</protein>
<organism evidence="4 5">
    <name type="scientific">Taxus chinensis</name>
    <name type="common">Chinese yew</name>
    <name type="synonym">Taxus wallichiana var. chinensis</name>
    <dbReference type="NCBI Taxonomy" id="29808"/>
    <lineage>
        <taxon>Eukaryota</taxon>
        <taxon>Viridiplantae</taxon>
        <taxon>Streptophyta</taxon>
        <taxon>Embryophyta</taxon>
        <taxon>Tracheophyta</taxon>
        <taxon>Spermatophyta</taxon>
        <taxon>Pinopsida</taxon>
        <taxon>Pinidae</taxon>
        <taxon>Conifers II</taxon>
        <taxon>Cupressales</taxon>
        <taxon>Taxaceae</taxon>
        <taxon>Taxus</taxon>
    </lineage>
</organism>
<comment type="pathway">
    <text evidence="1">Alkaloid biosynthesis; taxol biosynthesis.</text>
</comment>
<keyword evidence="5" id="KW-1185">Reference proteome</keyword>
<dbReference type="OMA" id="WRECSER"/>
<evidence type="ECO:0000313" key="5">
    <source>
        <dbReference type="Proteomes" id="UP000824469"/>
    </source>
</evidence>
<sequence length="393" mass="44858">MDIFYSLILPAALLLLFYFLWRSKQSRLRPHRLPPGPPGWPILGNLLQLGRRPHESLCALSLQYGPLMTLRLGMKTTVVASSPAMAKQILKTHDHVFAGRSVVDAAKVHSYHRFSLIWGEYGPQWRHLRRISASELFSAKRIEALQPLRRDQVFRTIGLIFEERGKSVDIGHMAFYTSLNLLGNMIFSSTSLFDPHNPASVGFKDTIWKMMKLDATPNVVDYFPFLRCLDPQGFRRKLGKHLKGIHDFCDLFIHERIAAKSNNVEQNDSEKDFLDVLLDCRSQDLTLVGIRVLISELFIAGAETTATTVEWVMTEFIRNPQKMMQVQRELDEIVGGNRRVEESDLDRLSYLHAAVKEIFRLHPTAPLLLPHKAESACEIEGFVIPKDSQVMVN</sequence>
<dbReference type="AlphaFoldDB" id="A0AA38LJG1"/>
<dbReference type="GO" id="GO:0004497">
    <property type="term" value="F:monooxygenase activity"/>
    <property type="evidence" value="ECO:0007669"/>
    <property type="project" value="InterPro"/>
</dbReference>
<dbReference type="PRINTS" id="PR00385">
    <property type="entry name" value="P450"/>
</dbReference>
<keyword evidence="3" id="KW-0876">Taxol biosynthesis</keyword>
<name>A0AA38LJG1_TAXCH</name>
<dbReference type="GO" id="GO:0042617">
    <property type="term" value="P:paclitaxel biosynthetic process"/>
    <property type="evidence" value="ECO:0007669"/>
    <property type="project" value="UniProtKB-KW"/>
</dbReference>
<proteinExistence type="inferred from homology"/>
<dbReference type="GO" id="GO:0020037">
    <property type="term" value="F:heme binding"/>
    <property type="evidence" value="ECO:0007669"/>
    <property type="project" value="InterPro"/>
</dbReference>
<evidence type="ECO:0008006" key="6">
    <source>
        <dbReference type="Google" id="ProtNLM"/>
    </source>
</evidence>
<dbReference type="Pfam" id="PF00067">
    <property type="entry name" value="p450"/>
    <property type="match status" value="1"/>
</dbReference>
<dbReference type="Gene3D" id="1.10.630.10">
    <property type="entry name" value="Cytochrome P450"/>
    <property type="match status" value="1"/>
</dbReference>
<comment type="similarity">
    <text evidence="2">Belongs to the cytochrome P450 family.</text>
</comment>
<accession>A0AA38LJG1</accession>
<dbReference type="InterPro" id="IPR036396">
    <property type="entry name" value="Cyt_P450_sf"/>
</dbReference>
<dbReference type="PRINTS" id="PR00463">
    <property type="entry name" value="EP450I"/>
</dbReference>
<gene>
    <name evidence="4" type="ORF">KI387_017866</name>
</gene>
<evidence type="ECO:0000256" key="1">
    <source>
        <dbReference type="ARBA" id="ARBA00005122"/>
    </source>
</evidence>
<dbReference type="InterPro" id="IPR002401">
    <property type="entry name" value="Cyt_P450_E_grp-I"/>
</dbReference>